<dbReference type="Proteomes" id="UP001249851">
    <property type="component" value="Unassembled WGS sequence"/>
</dbReference>
<evidence type="ECO:0000313" key="1">
    <source>
        <dbReference type="EMBL" id="KAK2552855.1"/>
    </source>
</evidence>
<name>A0AAD9Q148_ACRCE</name>
<organism evidence="1 2">
    <name type="scientific">Acropora cervicornis</name>
    <name type="common">Staghorn coral</name>
    <dbReference type="NCBI Taxonomy" id="6130"/>
    <lineage>
        <taxon>Eukaryota</taxon>
        <taxon>Metazoa</taxon>
        <taxon>Cnidaria</taxon>
        <taxon>Anthozoa</taxon>
        <taxon>Hexacorallia</taxon>
        <taxon>Scleractinia</taxon>
        <taxon>Astrocoeniina</taxon>
        <taxon>Acroporidae</taxon>
        <taxon>Acropora</taxon>
    </lineage>
</organism>
<gene>
    <name evidence="1" type="ORF">P5673_025801</name>
</gene>
<reference evidence="1" key="2">
    <citation type="journal article" date="2023" name="Science">
        <title>Genomic signatures of disease resistance in endangered staghorn corals.</title>
        <authorList>
            <person name="Vollmer S.V."/>
            <person name="Selwyn J.D."/>
            <person name="Despard B.A."/>
            <person name="Roesel C.L."/>
        </authorList>
    </citation>
    <scope>NUCLEOTIDE SEQUENCE</scope>
    <source>
        <strain evidence="1">K2</strain>
    </source>
</reference>
<sequence>MTRRSLRAQFIAALSPSATRHTPELKPEKRGSTRLNQGRLVLTKQRTIPSQPKMKFYQLLDLYA</sequence>
<dbReference type="EMBL" id="JARQWQ010000082">
    <property type="protein sequence ID" value="KAK2552855.1"/>
    <property type="molecule type" value="Genomic_DNA"/>
</dbReference>
<dbReference type="AlphaFoldDB" id="A0AAD9Q148"/>
<keyword evidence="2" id="KW-1185">Reference proteome</keyword>
<accession>A0AAD9Q148</accession>
<reference evidence="1" key="1">
    <citation type="journal article" date="2023" name="G3 (Bethesda)">
        <title>Whole genome assembly and annotation of the endangered Caribbean coral Acropora cervicornis.</title>
        <authorList>
            <person name="Selwyn J.D."/>
            <person name="Vollmer S.V."/>
        </authorList>
    </citation>
    <scope>NUCLEOTIDE SEQUENCE</scope>
    <source>
        <strain evidence="1">K2</strain>
    </source>
</reference>
<proteinExistence type="predicted"/>
<comment type="caution">
    <text evidence="1">The sequence shown here is derived from an EMBL/GenBank/DDBJ whole genome shotgun (WGS) entry which is preliminary data.</text>
</comment>
<evidence type="ECO:0000313" key="2">
    <source>
        <dbReference type="Proteomes" id="UP001249851"/>
    </source>
</evidence>
<protein>
    <submittedName>
        <fullName evidence="1">Uncharacterized protein</fullName>
    </submittedName>
</protein>